<evidence type="ECO:0000313" key="3">
    <source>
        <dbReference type="EMBL" id="ANB17881.1"/>
    </source>
</evidence>
<dbReference type="OrthoDB" id="7340239at2"/>
<dbReference type="STRING" id="1300342.I596_1858"/>
<dbReference type="Proteomes" id="UP000076830">
    <property type="component" value="Chromosome"/>
</dbReference>
<keyword evidence="1" id="KW-0732">Signal</keyword>
<protein>
    <recommendedName>
        <fullName evidence="2">Lysozyme inhibitor LprI-like N-terminal domain-containing protein</fullName>
    </recommendedName>
</protein>
<evidence type="ECO:0000259" key="2">
    <source>
        <dbReference type="Pfam" id="PF07007"/>
    </source>
</evidence>
<name>A0A160DUZ1_9GAMM</name>
<dbReference type="KEGG" id="dko:I596_1858"/>
<feature type="chain" id="PRO_5007813192" description="Lysozyme inhibitor LprI-like N-terminal domain-containing protein" evidence="1">
    <location>
        <begin position="26"/>
        <end position="149"/>
    </location>
</feature>
<dbReference type="AlphaFoldDB" id="A0A160DUZ1"/>
<organism evidence="3 4">
    <name type="scientific">Dokdonella koreensis DS-123</name>
    <dbReference type="NCBI Taxonomy" id="1300342"/>
    <lineage>
        <taxon>Bacteria</taxon>
        <taxon>Pseudomonadati</taxon>
        <taxon>Pseudomonadota</taxon>
        <taxon>Gammaproteobacteria</taxon>
        <taxon>Lysobacterales</taxon>
        <taxon>Rhodanobacteraceae</taxon>
        <taxon>Dokdonella</taxon>
    </lineage>
</organism>
<dbReference type="RefSeq" id="WP_150132083.1">
    <property type="nucleotide sequence ID" value="NZ_CP015249.1"/>
</dbReference>
<dbReference type="Pfam" id="PF07007">
    <property type="entry name" value="LprI"/>
    <property type="match status" value="1"/>
</dbReference>
<accession>A0A160DUZ1</accession>
<dbReference type="Gene3D" id="1.20.1270.180">
    <property type="match status" value="1"/>
</dbReference>
<keyword evidence="4" id="KW-1185">Reference proteome</keyword>
<proteinExistence type="predicted"/>
<dbReference type="EMBL" id="CP015249">
    <property type="protein sequence ID" value="ANB17881.1"/>
    <property type="molecule type" value="Genomic_DNA"/>
</dbReference>
<sequence length="149" mass="15581">MTATASLPLAGLLWIGGLGMASAHAGDCLDRAQNQVQIDACAASDFAAADRELNAVYARVQRDYAHDAAFLGKLRLAQRAWIAFRDAELAARYPDADPATAYGSAYPGCAAGVKAELTRARTTQLERWLDGAAEGEVCAGSVRPAGAPD</sequence>
<evidence type="ECO:0000313" key="4">
    <source>
        <dbReference type="Proteomes" id="UP000076830"/>
    </source>
</evidence>
<feature type="domain" description="Lysozyme inhibitor LprI-like N-terminal" evidence="2">
    <location>
        <begin position="28"/>
        <end position="125"/>
    </location>
</feature>
<evidence type="ECO:0000256" key="1">
    <source>
        <dbReference type="SAM" id="SignalP"/>
    </source>
</evidence>
<dbReference type="InterPro" id="IPR009739">
    <property type="entry name" value="LprI-like_N"/>
</dbReference>
<reference evidence="3 4" key="1">
    <citation type="submission" date="2016-04" db="EMBL/GenBank/DDBJ databases">
        <title>Complete genome sequence of Dokdonella koreensis DS-123T.</title>
        <authorList>
            <person name="Kim J.F."/>
            <person name="Lee H."/>
            <person name="Kwak M.-J."/>
        </authorList>
    </citation>
    <scope>NUCLEOTIDE SEQUENCE [LARGE SCALE GENOMIC DNA]</scope>
    <source>
        <strain evidence="3 4">DS-123</strain>
    </source>
</reference>
<gene>
    <name evidence="3" type="ORF">I596_1858</name>
</gene>
<feature type="signal peptide" evidence="1">
    <location>
        <begin position="1"/>
        <end position="25"/>
    </location>
</feature>